<dbReference type="Gene3D" id="3.30.1700.10">
    <property type="entry name" value="lpxc deacetylase, domain 2"/>
    <property type="match status" value="1"/>
</dbReference>
<dbReference type="GO" id="GO:0016020">
    <property type="term" value="C:membrane"/>
    <property type="evidence" value="ECO:0007669"/>
    <property type="project" value="GOC"/>
</dbReference>
<comment type="catalytic activity">
    <reaction evidence="13">
        <text>a UDP-3-O-[(3R)-3-hydroxyacyl]-N-acetyl-alpha-D-glucosamine + H2O = a UDP-3-O-[(3R)-3-hydroxyacyl]-alpha-D-glucosamine + acetate</text>
        <dbReference type="Rhea" id="RHEA:67816"/>
        <dbReference type="ChEBI" id="CHEBI:15377"/>
        <dbReference type="ChEBI" id="CHEBI:30089"/>
        <dbReference type="ChEBI" id="CHEBI:137740"/>
        <dbReference type="ChEBI" id="CHEBI:173225"/>
        <dbReference type="EC" id="3.5.1.108"/>
    </reaction>
</comment>
<comment type="caution">
    <text evidence="15">The sequence shown here is derived from an EMBL/GenBank/DDBJ whole genome shotgun (WGS) entry which is preliminary data.</text>
</comment>
<dbReference type="Gene3D" id="3.30.230.20">
    <property type="entry name" value="lpxc deacetylase, domain 1"/>
    <property type="match status" value="1"/>
</dbReference>
<sequence>MSVAGAFNALKSSTLISWKSTGKLQQTLAACVERTGSTLHSGTTCTVKLWPEFAGRGRYFDLRSKFIPASIHCVQESPLCTTLAKDGCKIRTVEHLLSALEAMGVDNCRIQIDSAHHDVEVPIFDGSASAWVEAIEQVGLEVAVDHCGNNAEKMAPSLKEPVYVQRKDSFMVAFPCERVCITYGIDFPQVPAIGCQWFSAAFLEHSFYAKQIACSRAFCIFEEVERMRNAGLIKGGSLDNAIVCSSNEGWLNPPLRFHDEPCRHKALDLIGDLSLFAQSGSQGLPVAHILCFKPCSAKHLTHDVQEKLSLVATHCMLILSASYPEGAKIAMYFRALVVENERYAYHDGNVCF</sequence>
<evidence type="ECO:0000256" key="13">
    <source>
        <dbReference type="ARBA" id="ARBA00024535"/>
    </source>
</evidence>
<keyword evidence="7" id="KW-0441">Lipid A biosynthesis</keyword>
<dbReference type="PANTHER" id="PTHR33694:SF1">
    <property type="entry name" value="UDP-3-O-ACYL-N-ACETYLGLUCOSAMINE DEACETYLASE 1, MITOCHONDRIAL-RELATED"/>
    <property type="match status" value="1"/>
</dbReference>
<evidence type="ECO:0000256" key="9">
    <source>
        <dbReference type="ARBA" id="ARBA00022801"/>
    </source>
</evidence>
<keyword evidence="12" id="KW-0496">Mitochondrion</keyword>
<comment type="similarity">
    <text evidence="4">Belongs to the LpxC family.</text>
</comment>
<evidence type="ECO:0000256" key="3">
    <source>
        <dbReference type="ARBA" id="ARBA00005002"/>
    </source>
</evidence>
<dbReference type="GO" id="GO:0103117">
    <property type="term" value="F:UDP-3-O-acyl-N-acetylglucosamine deacetylase activity"/>
    <property type="evidence" value="ECO:0007669"/>
    <property type="project" value="UniProtKB-EC"/>
</dbReference>
<evidence type="ECO:0000313" key="16">
    <source>
        <dbReference type="Proteomes" id="UP001054252"/>
    </source>
</evidence>
<evidence type="ECO:0000256" key="12">
    <source>
        <dbReference type="ARBA" id="ARBA00023128"/>
    </source>
</evidence>
<evidence type="ECO:0000256" key="1">
    <source>
        <dbReference type="ARBA" id="ARBA00001947"/>
    </source>
</evidence>
<evidence type="ECO:0000256" key="4">
    <source>
        <dbReference type="ARBA" id="ARBA00006170"/>
    </source>
</evidence>
<dbReference type="EC" id="3.5.1.108" evidence="5"/>
<comment type="function">
    <text evidence="14">Involved in the biosynthesis of lipid A, a phosphorylated glycolipid that in bacteria anchors the lipopolysaccharide to the outer membrane of the cell. Lipid A-like molecules in plants may serve as structural components of the outer membranes of mitochondria and/or chloroplasts, or may be involved in signal transduction or plant defense responses.</text>
</comment>
<evidence type="ECO:0000256" key="14">
    <source>
        <dbReference type="ARBA" id="ARBA00024987"/>
    </source>
</evidence>
<dbReference type="EMBL" id="BPVZ01000038">
    <property type="protein sequence ID" value="GKV13198.1"/>
    <property type="molecule type" value="Genomic_DNA"/>
</dbReference>
<comment type="cofactor">
    <cofactor evidence="1">
        <name>Zn(2+)</name>
        <dbReference type="ChEBI" id="CHEBI:29105"/>
    </cofactor>
</comment>
<gene>
    <name evidence="15" type="ORF">SLEP1_g24249</name>
</gene>
<evidence type="ECO:0000256" key="11">
    <source>
        <dbReference type="ARBA" id="ARBA00023098"/>
    </source>
</evidence>
<keyword evidence="9" id="KW-0378">Hydrolase</keyword>
<dbReference type="InterPro" id="IPR020568">
    <property type="entry name" value="Ribosomal_Su5_D2-typ_SF"/>
</dbReference>
<evidence type="ECO:0000313" key="15">
    <source>
        <dbReference type="EMBL" id="GKV13198.1"/>
    </source>
</evidence>
<dbReference type="AlphaFoldDB" id="A0AAV5JL16"/>
<evidence type="ECO:0000256" key="8">
    <source>
        <dbReference type="ARBA" id="ARBA00022723"/>
    </source>
</evidence>
<reference evidence="15 16" key="1">
    <citation type="journal article" date="2021" name="Commun. Biol.">
        <title>The genome of Shorea leprosula (Dipterocarpaceae) highlights the ecological relevance of drought in aseasonal tropical rainforests.</title>
        <authorList>
            <person name="Ng K.K.S."/>
            <person name="Kobayashi M.J."/>
            <person name="Fawcett J.A."/>
            <person name="Hatakeyama M."/>
            <person name="Paape T."/>
            <person name="Ng C.H."/>
            <person name="Ang C.C."/>
            <person name="Tnah L.H."/>
            <person name="Lee C.T."/>
            <person name="Nishiyama T."/>
            <person name="Sese J."/>
            <person name="O'Brien M.J."/>
            <person name="Copetti D."/>
            <person name="Mohd Noor M.I."/>
            <person name="Ong R.C."/>
            <person name="Putra M."/>
            <person name="Sireger I.Z."/>
            <person name="Indrioko S."/>
            <person name="Kosugi Y."/>
            <person name="Izuno A."/>
            <person name="Isagi Y."/>
            <person name="Lee S.L."/>
            <person name="Shimizu K.K."/>
        </authorList>
    </citation>
    <scope>NUCLEOTIDE SEQUENCE [LARGE SCALE GENOMIC DNA]</scope>
    <source>
        <strain evidence="15">214</strain>
    </source>
</reference>
<dbReference type="GO" id="GO:2001289">
    <property type="term" value="P:lipid X metabolic process"/>
    <property type="evidence" value="ECO:0007669"/>
    <property type="project" value="UniProtKB-ARBA"/>
</dbReference>
<evidence type="ECO:0000256" key="7">
    <source>
        <dbReference type="ARBA" id="ARBA00022556"/>
    </source>
</evidence>
<dbReference type="NCBIfam" id="TIGR00325">
    <property type="entry name" value="lpxC"/>
    <property type="match status" value="1"/>
</dbReference>
<dbReference type="SUPFAM" id="SSF54211">
    <property type="entry name" value="Ribosomal protein S5 domain 2-like"/>
    <property type="match status" value="2"/>
</dbReference>
<keyword evidence="16" id="KW-1185">Reference proteome</keyword>
<dbReference type="InterPro" id="IPR015870">
    <property type="entry name" value="UDP-acyl_N-AcGlcN_deAcase_N"/>
</dbReference>
<comment type="pathway">
    <text evidence="3">Glycolipid biosynthesis; lipid IV(A) biosynthesis; lipid IV(A) from (3R)-3-hydroxytetradecanoyl-[acyl-carrier-protein] and UDP-N-acetyl-alpha-D-glucosamine: step 2/6.</text>
</comment>
<keyword evidence="11" id="KW-0443">Lipid metabolism</keyword>
<proteinExistence type="inferred from homology"/>
<name>A0AAV5JL16_9ROSI</name>
<dbReference type="Pfam" id="PF03331">
    <property type="entry name" value="LpxC"/>
    <property type="match status" value="1"/>
</dbReference>
<evidence type="ECO:0000256" key="2">
    <source>
        <dbReference type="ARBA" id="ARBA00004173"/>
    </source>
</evidence>
<dbReference type="GO" id="GO:0005739">
    <property type="term" value="C:mitochondrion"/>
    <property type="evidence" value="ECO:0007669"/>
    <property type="project" value="UniProtKB-SubCell"/>
</dbReference>
<keyword evidence="10" id="KW-0862">Zinc</keyword>
<dbReference type="PANTHER" id="PTHR33694">
    <property type="entry name" value="UDP-3-O-ACYL-N-ACETYLGLUCOSAMINE DEACETYLASE 1, MITOCHONDRIAL-RELATED"/>
    <property type="match status" value="1"/>
</dbReference>
<dbReference type="GO" id="GO:0009245">
    <property type="term" value="P:lipid A biosynthetic process"/>
    <property type="evidence" value="ECO:0007669"/>
    <property type="project" value="UniProtKB-KW"/>
</dbReference>
<organism evidence="15 16">
    <name type="scientific">Rubroshorea leprosula</name>
    <dbReference type="NCBI Taxonomy" id="152421"/>
    <lineage>
        <taxon>Eukaryota</taxon>
        <taxon>Viridiplantae</taxon>
        <taxon>Streptophyta</taxon>
        <taxon>Embryophyta</taxon>
        <taxon>Tracheophyta</taxon>
        <taxon>Spermatophyta</taxon>
        <taxon>Magnoliopsida</taxon>
        <taxon>eudicotyledons</taxon>
        <taxon>Gunneridae</taxon>
        <taxon>Pentapetalae</taxon>
        <taxon>rosids</taxon>
        <taxon>malvids</taxon>
        <taxon>Malvales</taxon>
        <taxon>Dipterocarpaceae</taxon>
        <taxon>Rubroshorea</taxon>
    </lineage>
</organism>
<evidence type="ECO:0000256" key="10">
    <source>
        <dbReference type="ARBA" id="ARBA00022833"/>
    </source>
</evidence>
<evidence type="ECO:0000256" key="6">
    <source>
        <dbReference type="ARBA" id="ARBA00022516"/>
    </source>
</evidence>
<dbReference type="GO" id="GO:0046872">
    <property type="term" value="F:metal ion binding"/>
    <property type="evidence" value="ECO:0007669"/>
    <property type="project" value="UniProtKB-KW"/>
</dbReference>
<comment type="subcellular location">
    <subcellularLocation>
        <location evidence="2">Mitochondrion</location>
    </subcellularLocation>
</comment>
<protein>
    <recommendedName>
        <fullName evidence="5">UDP-3-O-acyl-N-acetylglucosamine deacetylase</fullName>
        <ecNumber evidence="5">3.5.1.108</ecNumber>
    </recommendedName>
</protein>
<keyword evidence="8" id="KW-0479">Metal-binding</keyword>
<evidence type="ECO:0000256" key="5">
    <source>
        <dbReference type="ARBA" id="ARBA00012745"/>
    </source>
</evidence>
<dbReference type="Proteomes" id="UP001054252">
    <property type="component" value="Unassembled WGS sequence"/>
</dbReference>
<accession>A0AAV5JL16</accession>
<dbReference type="InterPro" id="IPR011334">
    <property type="entry name" value="UDP-acyl_GlcNac_deAcase_C"/>
</dbReference>
<dbReference type="InterPro" id="IPR004463">
    <property type="entry name" value="UDP-acyl_GlcNac_deAcase"/>
</dbReference>
<keyword evidence="6" id="KW-0444">Lipid biosynthesis</keyword>